<comment type="subcellular location">
    <subcellularLocation>
        <location evidence="1">Membrane</location>
        <topology evidence="1">Multi-pass membrane protein</topology>
    </subcellularLocation>
</comment>
<evidence type="ECO:0000256" key="5">
    <source>
        <dbReference type="SAM" id="Phobius"/>
    </source>
</evidence>
<feature type="transmembrane region" description="Helical" evidence="5">
    <location>
        <begin position="20"/>
        <end position="40"/>
    </location>
</feature>
<feature type="transmembrane region" description="Helical" evidence="5">
    <location>
        <begin position="304"/>
        <end position="321"/>
    </location>
</feature>
<keyword evidence="3 5" id="KW-1133">Transmembrane helix</keyword>
<organism evidence="7 8">
    <name type="scientific">Candidatus Dojkabacteria bacterium</name>
    <dbReference type="NCBI Taxonomy" id="2099670"/>
    <lineage>
        <taxon>Bacteria</taxon>
        <taxon>Candidatus Dojkabacteria</taxon>
    </lineage>
</organism>
<dbReference type="PANTHER" id="PTHR43471">
    <property type="entry name" value="ABC TRANSPORTER PERMEASE"/>
    <property type="match status" value="1"/>
</dbReference>
<reference evidence="7" key="1">
    <citation type="submission" date="2020-04" db="EMBL/GenBank/DDBJ databases">
        <authorList>
            <person name="Zhang T."/>
        </authorList>
    </citation>
    <scope>NUCLEOTIDE SEQUENCE</scope>
    <source>
        <strain evidence="7">HKST-UBA09</strain>
    </source>
</reference>
<accession>A0A955LAA2</accession>
<dbReference type="AlphaFoldDB" id="A0A955LAA2"/>
<proteinExistence type="predicted"/>
<dbReference type="Pfam" id="PF12698">
    <property type="entry name" value="ABC2_membrane_3"/>
    <property type="match status" value="1"/>
</dbReference>
<evidence type="ECO:0000256" key="4">
    <source>
        <dbReference type="ARBA" id="ARBA00023136"/>
    </source>
</evidence>
<comment type="caution">
    <text evidence="7">The sequence shown here is derived from an EMBL/GenBank/DDBJ whole genome shotgun (WGS) entry which is preliminary data.</text>
</comment>
<feature type="transmembrane region" description="Helical" evidence="5">
    <location>
        <begin position="266"/>
        <end position="292"/>
    </location>
</feature>
<evidence type="ECO:0000313" key="7">
    <source>
        <dbReference type="EMBL" id="MCA9386475.1"/>
    </source>
</evidence>
<evidence type="ECO:0000256" key="1">
    <source>
        <dbReference type="ARBA" id="ARBA00004141"/>
    </source>
</evidence>
<feature type="domain" description="ABC-2 type transporter transmembrane" evidence="6">
    <location>
        <begin position="17"/>
        <end position="375"/>
    </location>
</feature>
<feature type="transmembrane region" description="Helical" evidence="5">
    <location>
        <begin position="356"/>
        <end position="375"/>
    </location>
</feature>
<keyword evidence="4 5" id="KW-0472">Membrane</keyword>
<sequence>MIWIIAKREYFSVVKKKSFWLSTLLFPIMIGVISFISGYSSSQAEKLFELKELDNNQQILVQDNSGILNPEILPQGFILVDDKENSIEKIRNGESTAFIYFPKDLPESPTEIYSEYISPLRSDSYNMFAENLIKNSIISTLSEKQVQTLSSQMQFQVTNFQDGEMVDKSLETFIIPGIGVAIFFVLVTFGASYMISSVSEEKESRMIEIILSSLRPRTLILGKLLGLLGVVITQVILLIIMAILSLQIFNVVLPINISQIQIDLSTIILTTIYIFLAFIVIANSMVGVGAALPTLKEAQGFSSIFIMLSIFPIYLVTFILADPDGTLAVVLSHMPLSGAFTILFRNVVGNIKTIEIFTTLGSLILQVLVSYYFAIKAFELGALKFNDSISFKSLFQR</sequence>
<evidence type="ECO:0000256" key="2">
    <source>
        <dbReference type="ARBA" id="ARBA00022692"/>
    </source>
</evidence>
<feature type="transmembrane region" description="Helical" evidence="5">
    <location>
        <begin position="173"/>
        <end position="196"/>
    </location>
</feature>
<dbReference type="InterPro" id="IPR013525">
    <property type="entry name" value="ABC2_TM"/>
</dbReference>
<feature type="transmembrane region" description="Helical" evidence="5">
    <location>
        <begin position="327"/>
        <end position="344"/>
    </location>
</feature>
<keyword evidence="2 5" id="KW-0812">Transmembrane</keyword>
<evidence type="ECO:0000313" key="8">
    <source>
        <dbReference type="Proteomes" id="UP000714915"/>
    </source>
</evidence>
<evidence type="ECO:0000256" key="3">
    <source>
        <dbReference type="ARBA" id="ARBA00022989"/>
    </source>
</evidence>
<protein>
    <submittedName>
        <fullName evidence="7">ABC transporter permease</fullName>
    </submittedName>
</protein>
<dbReference type="GO" id="GO:0140359">
    <property type="term" value="F:ABC-type transporter activity"/>
    <property type="evidence" value="ECO:0007669"/>
    <property type="project" value="InterPro"/>
</dbReference>
<feature type="transmembrane region" description="Helical" evidence="5">
    <location>
        <begin position="224"/>
        <end position="246"/>
    </location>
</feature>
<dbReference type="PANTHER" id="PTHR43471:SF3">
    <property type="entry name" value="ABC TRANSPORTER PERMEASE PROTEIN NATB"/>
    <property type="match status" value="1"/>
</dbReference>
<dbReference type="Proteomes" id="UP000714915">
    <property type="component" value="Unassembled WGS sequence"/>
</dbReference>
<gene>
    <name evidence="7" type="ORF">KC669_00405</name>
</gene>
<evidence type="ECO:0000259" key="6">
    <source>
        <dbReference type="Pfam" id="PF12698"/>
    </source>
</evidence>
<name>A0A955LAA2_9BACT</name>
<dbReference type="GO" id="GO:0016020">
    <property type="term" value="C:membrane"/>
    <property type="evidence" value="ECO:0007669"/>
    <property type="project" value="UniProtKB-SubCell"/>
</dbReference>
<dbReference type="EMBL" id="JAGQLF010000003">
    <property type="protein sequence ID" value="MCA9386475.1"/>
    <property type="molecule type" value="Genomic_DNA"/>
</dbReference>
<reference evidence="7" key="2">
    <citation type="journal article" date="2021" name="Microbiome">
        <title>Successional dynamics and alternative stable states in a saline activated sludge microbial community over 9 years.</title>
        <authorList>
            <person name="Wang Y."/>
            <person name="Ye J."/>
            <person name="Ju F."/>
            <person name="Liu L."/>
            <person name="Boyd J.A."/>
            <person name="Deng Y."/>
            <person name="Parks D.H."/>
            <person name="Jiang X."/>
            <person name="Yin X."/>
            <person name="Woodcroft B.J."/>
            <person name="Tyson G.W."/>
            <person name="Hugenholtz P."/>
            <person name="Polz M.F."/>
            <person name="Zhang T."/>
        </authorList>
    </citation>
    <scope>NUCLEOTIDE SEQUENCE</scope>
    <source>
        <strain evidence="7">HKST-UBA09</strain>
    </source>
</reference>